<protein>
    <submittedName>
        <fullName evidence="2">Uncharacterized protein</fullName>
    </submittedName>
</protein>
<comment type="caution">
    <text evidence="2">The sequence shown here is derived from an EMBL/GenBank/DDBJ whole genome shotgun (WGS) entry which is preliminary data.</text>
</comment>
<gene>
    <name evidence="2" type="ORF">NG799_27010</name>
</gene>
<evidence type="ECO:0000313" key="3">
    <source>
        <dbReference type="Proteomes" id="UP001525890"/>
    </source>
</evidence>
<organism evidence="2 3">
    <name type="scientific">Laspinema palackyanum D2a</name>
    <dbReference type="NCBI Taxonomy" id="2953684"/>
    <lineage>
        <taxon>Bacteria</taxon>
        <taxon>Bacillati</taxon>
        <taxon>Cyanobacteriota</taxon>
        <taxon>Cyanophyceae</taxon>
        <taxon>Oscillatoriophycideae</taxon>
        <taxon>Oscillatoriales</taxon>
        <taxon>Laspinemataceae</taxon>
        <taxon>Laspinema</taxon>
        <taxon>Laspinema palackyanum</taxon>
    </lineage>
</organism>
<name>A0ABT2MYY0_9CYAN</name>
<dbReference type="EMBL" id="JAMXFF010000067">
    <property type="protein sequence ID" value="MCT7969968.1"/>
    <property type="molecule type" value="Genomic_DNA"/>
</dbReference>
<keyword evidence="1" id="KW-0175">Coiled coil</keyword>
<evidence type="ECO:0000256" key="1">
    <source>
        <dbReference type="SAM" id="Coils"/>
    </source>
</evidence>
<feature type="coiled-coil region" evidence="1">
    <location>
        <begin position="32"/>
        <end position="66"/>
    </location>
</feature>
<keyword evidence="3" id="KW-1185">Reference proteome</keyword>
<evidence type="ECO:0000313" key="2">
    <source>
        <dbReference type="EMBL" id="MCT7969968.1"/>
    </source>
</evidence>
<proteinExistence type="predicted"/>
<sequence length="108" mass="12767">MSIPSQVLAKLKILETLYQQGKSNEVINQTLDKIISQELAESRQKNQELEAEMQIFEQQYQMSSAEFFQRFHAGELGDEIDFVEWNAFYQMWMTLQEQIQLLQSTENL</sequence>
<reference evidence="2 3" key="1">
    <citation type="journal article" date="2022" name="Front. Microbiol.">
        <title>High genomic differentiation and limited gene flow indicate recent cryptic speciation within the genus Laspinema (cyanobacteria).</title>
        <authorList>
            <person name="Stanojkovic A."/>
            <person name="Skoupy S."/>
            <person name="Skaloud P."/>
            <person name="Dvorak P."/>
        </authorList>
    </citation>
    <scope>NUCLEOTIDE SEQUENCE [LARGE SCALE GENOMIC DNA]</scope>
    <source>
        <strain evidence="2 3">D2a</strain>
    </source>
</reference>
<dbReference type="Proteomes" id="UP001525890">
    <property type="component" value="Unassembled WGS sequence"/>
</dbReference>
<dbReference type="RefSeq" id="WP_368009405.1">
    <property type="nucleotide sequence ID" value="NZ_JAMXFF010000067.1"/>
</dbReference>
<accession>A0ABT2MYY0</accession>